<gene>
    <name evidence="2" type="ORF">SAMN04489714_2137</name>
</gene>
<name>A0ABY0VD41_9ACTO</name>
<keyword evidence="3" id="KW-1185">Reference proteome</keyword>
<organism evidence="2 3">
    <name type="scientific">Schaalia radingae</name>
    <dbReference type="NCBI Taxonomy" id="131110"/>
    <lineage>
        <taxon>Bacteria</taxon>
        <taxon>Bacillati</taxon>
        <taxon>Actinomycetota</taxon>
        <taxon>Actinomycetes</taxon>
        <taxon>Actinomycetales</taxon>
        <taxon>Actinomycetaceae</taxon>
        <taxon>Schaalia</taxon>
    </lineage>
</organism>
<protein>
    <submittedName>
        <fullName evidence="2">Uncharacterized protein</fullName>
    </submittedName>
</protein>
<feature type="region of interest" description="Disordered" evidence="1">
    <location>
        <begin position="22"/>
        <end position="43"/>
    </location>
</feature>
<reference evidence="2 3" key="1">
    <citation type="submission" date="2016-10" db="EMBL/GenBank/DDBJ databases">
        <authorList>
            <person name="Varghese N."/>
            <person name="Submissions S."/>
        </authorList>
    </citation>
    <scope>NUCLEOTIDE SEQUENCE [LARGE SCALE GENOMIC DNA]</scope>
    <source>
        <strain evidence="2 3">DSM 9169</strain>
    </source>
</reference>
<proteinExistence type="predicted"/>
<evidence type="ECO:0000256" key="1">
    <source>
        <dbReference type="SAM" id="MobiDB-lite"/>
    </source>
</evidence>
<dbReference type="EMBL" id="LT629792">
    <property type="protein sequence ID" value="SDU09676.1"/>
    <property type="molecule type" value="Genomic_DNA"/>
</dbReference>
<dbReference type="Proteomes" id="UP000198976">
    <property type="component" value="Chromosome I"/>
</dbReference>
<dbReference type="RefSeq" id="WP_157886421.1">
    <property type="nucleotide sequence ID" value="NZ_LT629792.1"/>
</dbReference>
<evidence type="ECO:0000313" key="2">
    <source>
        <dbReference type="EMBL" id="SDU09676.1"/>
    </source>
</evidence>
<evidence type="ECO:0000313" key="3">
    <source>
        <dbReference type="Proteomes" id="UP000198976"/>
    </source>
</evidence>
<sequence>MASLMRDIAKFNAVEKPIGPLDVTDPAGSIDPSGALARSEAIEPMERAGRGRELLLLL</sequence>
<accession>A0ABY0VD41</accession>